<reference evidence="1 2" key="1">
    <citation type="journal article" date="2014" name="ISME J.">
        <title>Candidatus Competibacter-lineage genomes retrieved from metagenomes reveal functional metabolic diversity.</title>
        <authorList>
            <person name="McIlroy S.J."/>
            <person name="Albertsen M."/>
            <person name="Andresen E.K."/>
            <person name="Saunders A.M."/>
            <person name="Kristiansen R."/>
            <person name="Stokholm-Bjerregaard M."/>
            <person name="Nielsen K.L."/>
            <person name="Nielsen P.H."/>
        </authorList>
    </citation>
    <scope>NUCLEOTIDE SEQUENCE [LARGE SCALE GENOMIC DNA]</scope>
    <source>
        <strain evidence="1 2">Run_B_J11</strain>
    </source>
</reference>
<name>A0A7U7GAM5_9GAMM</name>
<accession>A0A7U7GAM5</accession>
<evidence type="ECO:0000313" key="2">
    <source>
        <dbReference type="Proteomes" id="UP000019184"/>
    </source>
</evidence>
<gene>
    <name evidence="1" type="ORF">BN874_20042</name>
</gene>
<dbReference type="RefSeq" id="WP_154724825.1">
    <property type="nucleotide sequence ID" value="NZ_CBTK010000112.1"/>
</dbReference>
<keyword evidence="2" id="KW-1185">Reference proteome</keyword>
<organism evidence="1 2">
    <name type="scientific">Candidatus Contendobacter odensis Run_B_J11</name>
    <dbReference type="NCBI Taxonomy" id="1400861"/>
    <lineage>
        <taxon>Bacteria</taxon>
        <taxon>Pseudomonadati</taxon>
        <taxon>Pseudomonadota</taxon>
        <taxon>Gammaproteobacteria</taxon>
        <taxon>Candidatus Competibacteraceae</taxon>
        <taxon>Candidatus Contendibacter</taxon>
    </lineage>
</organism>
<evidence type="ECO:0000313" key="1">
    <source>
        <dbReference type="EMBL" id="CDH44922.1"/>
    </source>
</evidence>
<protein>
    <submittedName>
        <fullName evidence="1">Uncharacterized protein</fullName>
    </submittedName>
</protein>
<dbReference type="EMBL" id="CBTK010000112">
    <property type="protein sequence ID" value="CDH44922.1"/>
    <property type="molecule type" value="Genomic_DNA"/>
</dbReference>
<dbReference type="Proteomes" id="UP000019184">
    <property type="component" value="Unassembled WGS sequence"/>
</dbReference>
<sequence length="90" mass="9829">MKNDITRPVKAKRYGSEGLMPADKHSCPYRGTTSCVSASGGSYCGGYGGDAPIKGSQLHSVRCLEENNTDFIPYGWPGVPRRMMHPLQPR</sequence>
<dbReference type="AlphaFoldDB" id="A0A7U7GAM5"/>
<comment type="caution">
    <text evidence="1">The sequence shown here is derived from an EMBL/GenBank/DDBJ whole genome shotgun (WGS) entry which is preliminary data.</text>
</comment>
<proteinExistence type="predicted"/>